<evidence type="ECO:0000313" key="1">
    <source>
        <dbReference type="EMBL" id="MBP3959172.1"/>
    </source>
</evidence>
<dbReference type="EMBL" id="JAGKQQ010000001">
    <property type="protein sequence ID" value="MBP3959172.1"/>
    <property type="molecule type" value="Genomic_DNA"/>
</dbReference>
<dbReference type="Proteomes" id="UP000676565">
    <property type="component" value="Unassembled WGS sequence"/>
</dbReference>
<keyword evidence="2" id="KW-1185">Reference proteome</keyword>
<protein>
    <submittedName>
        <fullName evidence="1">Tetratricopeptide repeat protein</fullName>
    </submittedName>
</protein>
<organism evidence="1 2">
    <name type="scientific">Gemmata palustris</name>
    <dbReference type="NCBI Taxonomy" id="2822762"/>
    <lineage>
        <taxon>Bacteria</taxon>
        <taxon>Pseudomonadati</taxon>
        <taxon>Planctomycetota</taxon>
        <taxon>Planctomycetia</taxon>
        <taxon>Gemmatales</taxon>
        <taxon>Gemmataceae</taxon>
        <taxon>Gemmata</taxon>
    </lineage>
</organism>
<dbReference type="RefSeq" id="WP_210659732.1">
    <property type="nucleotide sequence ID" value="NZ_JAGKQQ010000001.1"/>
</dbReference>
<name>A0ABS5C0K3_9BACT</name>
<reference evidence="1 2" key="1">
    <citation type="submission" date="2021-04" db="EMBL/GenBank/DDBJ databases">
        <authorList>
            <person name="Ivanova A."/>
        </authorList>
    </citation>
    <scope>NUCLEOTIDE SEQUENCE [LARGE SCALE GENOMIC DNA]</scope>
    <source>
        <strain evidence="1 2">G18</strain>
    </source>
</reference>
<dbReference type="Gene3D" id="1.25.40.10">
    <property type="entry name" value="Tetratricopeptide repeat domain"/>
    <property type="match status" value="1"/>
</dbReference>
<dbReference type="InterPro" id="IPR009211">
    <property type="entry name" value="TagJ"/>
</dbReference>
<comment type="caution">
    <text evidence="1">The sequence shown here is derived from an EMBL/GenBank/DDBJ whole genome shotgun (WGS) entry which is preliminary data.</text>
</comment>
<sequence length="259" mass="28641">MTVHDMLAEGQLADAVAHQEAAVAAAPTDPAARRLLIDVLAFAGRFDAALEHLTHIQSDEPEWPEVERSFHRLFRSERLRTHDGREPTIVPEPPPSHAARRWKAVKLLRRAEPENAVRAVDAADSVSPTVRGFINGREFDGLRDADDRFASVLEAFRGGEYVWVPWEALRKVLLAPAAALLDQLYRPASLTFRDGTTIQVHVPLVYPASYRADGAFALGTETDHVCPDNGPTRCVGGKLLLVGDDDEVMLSECRLIEVR</sequence>
<evidence type="ECO:0000313" key="2">
    <source>
        <dbReference type="Proteomes" id="UP000676565"/>
    </source>
</evidence>
<dbReference type="Pfam" id="PF14559">
    <property type="entry name" value="TPR_19"/>
    <property type="match status" value="1"/>
</dbReference>
<gene>
    <name evidence="1" type="ORF">J8F10_28340</name>
</gene>
<dbReference type="Pfam" id="PF07024">
    <property type="entry name" value="ImpE"/>
    <property type="match status" value="1"/>
</dbReference>
<accession>A0ABS5C0K3</accession>
<dbReference type="SUPFAM" id="SSF144059">
    <property type="entry name" value="ImpE-like"/>
    <property type="match status" value="1"/>
</dbReference>
<proteinExistence type="predicted"/>
<dbReference type="InterPro" id="IPR011990">
    <property type="entry name" value="TPR-like_helical_dom_sf"/>
</dbReference>